<keyword evidence="5 7" id="KW-1133">Transmembrane helix</keyword>
<organism evidence="9 10">
    <name type="scientific">Candidatus Segetimicrobium genomatis</name>
    <dbReference type="NCBI Taxonomy" id="2569760"/>
    <lineage>
        <taxon>Bacteria</taxon>
        <taxon>Bacillati</taxon>
        <taxon>Candidatus Sysuimicrobiota</taxon>
        <taxon>Candidatus Sysuimicrobiia</taxon>
        <taxon>Candidatus Sysuimicrobiales</taxon>
        <taxon>Candidatus Segetimicrobiaceae</taxon>
        <taxon>Candidatus Segetimicrobium</taxon>
    </lineage>
</organism>
<comment type="similarity">
    <text evidence="7">Belongs to the binding-protein-dependent transport system permease family.</text>
</comment>
<dbReference type="Gene3D" id="1.10.3720.10">
    <property type="entry name" value="MetI-like"/>
    <property type="match status" value="1"/>
</dbReference>
<evidence type="ECO:0000256" key="3">
    <source>
        <dbReference type="ARBA" id="ARBA00022475"/>
    </source>
</evidence>
<dbReference type="AlphaFoldDB" id="A0A537JN35"/>
<keyword evidence="4 7" id="KW-0812">Transmembrane</keyword>
<evidence type="ECO:0000256" key="6">
    <source>
        <dbReference type="ARBA" id="ARBA00023136"/>
    </source>
</evidence>
<evidence type="ECO:0000256" key="1">
    <source>
        <dbReference type="ARBA" id="ARBA00004651"/>
    </source>
</evidence>
<dbReference type="InterPro" id="IPR000515">
    <property type="entry name" value="MetI-like"/>
</dbReference>
<comment type="caution">
    <text evidence="9">The sequence shown here is derived from an EMBL/GenBank/DDBJ whole genome shotgun (WGS) entry which is preliminary data.</text>
</comment>
<keyword evidence="2 7" id="KW-0813">Transport</keyword>
<dbReference type="GO" id="GO:0005886">
    <property type="term" value="C:plasma membrane"/>
    <property type="evidence" value="ECO:0007669"/>
    <property type="project" value="UniProtKB-SubCell"/>
</dbReference>
<dbReference type="PANTHER" id="PTHR43386:SF1">
    <property type="entry name" value="D,D-DIPEPTIDE TRANSPORT SYSTEM PERMEASE PROTEIN DDPC-RELATED"/>
    <property type="match status" value="1"/>
</dbReference>
<reference evidence="9 10" key="1">
    <citation type="journal article" date="2019" name="Nat. Microbiol.">
        <title>Mediterranean grassland soil C-N compound turnover is dependent on rainfall and depth, and is mediated by genomically divergent microorganisms.</title>
        <authorList>
            <person name="Diamond S."/>
            <person name="Andeer P.F."/>
            <person name="Li Z."/>
            <person name="Crits-Christoph A."/>
            <person name="Burstein D."/>
            <person name="Anantharaman K."/>
            <person name="Lane K.R."/>
            <person name="Thomas B.C."/>
            <person name="Pan C."/>
            <person name="Northen T.R."/>
            <person name="Banfield J.F."/>
        </authorList>
    </citation>
    <scope>NUCLEOTIDE SEQUENCE [LARGE SCALE GENOMIC DNA]</scope>
    <source>
        <strain evidence="9">NP_7</strain>
    </source>
</reference>
<evidence type="ECO:0000256" key="5">
    <source>
        <dbReference type="ARBA" id="ARBA00022989"/>
    </source>
</evidence>
<dbReference type="Pfam" id="PF00528">
    <property type="entry name" value="BPD_transp_1"/>
    <property type="match status" value="1"/>
</dbReference>
<protein>
    <submittedName>
        <fullName evidence="9">ABC transporter permease</fullName>
    </submittedName>
</protein>
<dbReference type="InterPro" id="IPR050366">
    <property type="entry name" value="BP-dependent_transpt_permease"/>
</dbReference>
<dbReference type="SUPFAM" id="SSF161098">
    <property type="entry name" value="MetI-like"/>
    <property type="match status" value="1"/>
</dbReference>
<feature type="transmembrane region" description="Helical" evidence="7">
    <location>
        <begin position="131"/>
        <end position="152"/>
    </location>
</feature>
<feature type="domain" description="ABC transmembrane type-1" evidence="8">
    <location>
        <begin position="95"/>
        <end position="284"/>
    </location>
</feature>
<dbReference type="GO" id="GO:0055085">
    <property type="term" value="P:transmembrane transport"/>
    <property type="evidence" value="ECO:0007669"/>
    <property type="project" value="InterPro"/>
</dbReference>
<dbReference type="PANTHER" id="PTHR43386">
    <property type="entry name" value="OLIGOPEPTIDE TRANSPORT SYSTEM PERMEASE PROTEIN APPC"/>
    <property type="match status" value="1"/>
</dbReference>
<evidence type="ECO:0000256" key="2">
    <source>
        <dbReference type="ARBA" id="ARBA00022448"/>
    </source>
</evidence>
<feature type="transmembrane region" description="Helical" evidence="7">
    <location>
        <begin position="216"/>
        <end position="241"/>
    </location>
</feature>
<proteinExistence type="inferred from homology"/>
<dbReference type="Proteomes" id="UP000320048">
    <property type="component" value="Unassembled WGS sequence"/>
</dbReference>
<evidence type="ECO:0000313" key="10">
    <source>
        <dbReference type="Proteomes" id="UP000320048"/>
    </source>
</evidence>
<keyword evidence="3" id="KW-1003">Cell membrane</keyword>
<dbReference type="InterPro" id="IPR035906">
    <property type="entry name" value="MetI-like_sf"/>
</dbReference>
<keyword evidence="6 7" id="KW-0472">Membrane</keyword>
<dbReference type="InterPro" id="IPR025966">
    <property type="entry name" value="OppC_N"/>
</dbReference>
<feature type="transmembrane region" description="Helical" evidence="7">
    <location>
        <begin position="36"/>
        <end position="55"/>
    </location>
</feature>
<accession>A0A537JN35</accession>
<evidence type="ECO:0000313" key="9">
    <source>
        <dbReference type="EMBL" id="TMI84929.1"/>
    </source>
</evidence>
<dbReference type="PROSITE" id="PS50928">
    <property type="entry name" value="ABC_TM1"/>
    <property type="match status" value="1"/>
</dbReference>
<comment type="subcellular location">
    <subcellularLocation>
        <location evidence="1 7">Cell membrane</location>
        <topology evidence="1 7">Multi-pass membrane protein</topology>
    </subcellularLocation>
</comment>
<feature type="transmembrane region" description="Helical" evidence="7">
    <location>
        <begin position="261"/>
        <end position="284"/>
    </location>
</feature>
<dbReference type="Pfam" id="PF12911">
    <property type="entry name" value="OppC_N"/>
    <property type="match status" value="1"/>
</dbReference>
<evidence type="ECO:0000259" key="8">
    <source>
        <dbReference type="PROSITE" id="PS50928"/>
    </source>
</evidence>
<evidence type="ECO:0000256" key="4">
    <source>
        <dbReference type="ARBA" id="ARBA00022692"/>
    </source>
</evidence>
<feature type="transmembrane region" description="Helical" evidence="7">
    <location>
        <begin position="97"/>
        <end position="119"/>
    </location>
</feature>
<sequence>MDRSARGRRPAAKGIQGGRHPAARVAGLLARSRSSVVGGALLVVIGLLALLAPAISPYDPIKTNQRAPLAPPSTTHPMGTDRFGRDILTRILWGGRLSLSVGVVAVGIAACAGVTLGLASGYYGRRVDTAIMRFVDLLLAFPGILLALAIIATLGSSLGNLMIAVGIAAIPEYVRITRGAVLSLMEQEFVLAARVVGCRDHAIIFRHILPNVTAPLIVLATLGIAGAIITGSALSFLGLGVRPPAPEWGNMLAEGREFLQHAWWVAFFPGLAIMLAVFSINLLGDGLRDALDPRLRA</sequence>
<gene>
    <name evidence="9" type="ORF">E6H04_00400</name>
</gene>
<evidence type="ECO:0000256" key="7">
    <source>
        <dbReference type="RuleBase" id="RU363032"/>
    </source>
</evidence>
<name>A0A537JN35_9BACT</name>
<dbReference type="EMBL" id="VBAO01000011">
    <property type="protein sequence ID" value="TMI84929.1"/>
    <property type="molecule type" value="Genomic_DNA"/>
</dbReference>
<dbReference type="CDD" id="cd06261">
    <property type="entry name" value="TM_PBP2"/>
    <property type="match status" value="1"/>
</dbReference>